<dbReference type="OrthoDB" id="9782108at2"/>
<dbReference type="GO" id="GO:0006352">
    <property type="term" value="P:DNA-templated transcription initiation"/>
    <property type="evidence" value="ECO:0007669"/>
    <property type="project" value="InterPro"/>
</dbReference>
<sequence>MSPSENERHHRFLRAFTAQEPVIRAYVRRLLPTRADADDVMQEVSVVLWDKFDSFQADGDFRSWAFGVARYEVLAWLRDKGRDKLVLDETVVTKLADESAEREPHLERQREALEACMQKVPADQRILLMQAYQPQARMQEVAEASGRTSAGFYQWLHRMRRMLMDCIRRALAQEVSS</sequence>
<evidence type="ECO:0000313" key="7">
    <source>
        <dbReference type="Proteomes" id="UP000253426"/>
    </source>
</evidence>
<dbReference type="InterPro" id="IPR039425">
    <property type="entry name" value="RNA_pol_sigma-70-like"/>
</dbReference>
<dbReference type="Pfam" id="PF04542">
    <property type="entry name" value="Sigma70_r2"/>
    <property type="match status" value="1"/>
</dbReference>
<dbReference type="PANTHER" id="PTHR43133">
    <property type="entry name" value="RNA POLYMERASE ECF-TYPE SIGMA FACTO"/>
    <property type="match status" value="1"/>
</dbReference>
<dbReference type="InterPro" id="IPR007627">
    <property type="entry name" value="RNA_pol_sigma70_r2"/>
</dbReference>
<dbReference type="Gene3D" id="1.10.1740.10">
    <property type="match status" value="1"/>
</dbReference>
<gene>
    <name evidence="6" type="ORF">DES53_114100</name>
</gene>
<comment type="similarity">
    <text evidence="1">Belongs to the sigma-70 factor family. ECF subfamily.</text>
</comment>
<keyword evidence="3" id="KW-0731">Sigma factor</keyword>
<organism evidence="6 7">
    <name type="scientific">Roseimicrobium gellanilyticum</name>
    <dbReference type="NCBI Taxonomy" id="748857"/>
    <lineage>
        <taxon>Bacteria</taxon>
        <taxon>Pseudomonadati</taxon>
        <taxon>Verrucomicrobiota</taxon>
        <taxon>Verrucomicrobiia</taxon>
        <taxon>Verrucomicrobiales</taxon>
        <taxon>Verrucomicrobiaceae</taxon>
        <taxon>Roseimicrobium</taxon>
    </lineage>
</organism>
<dbReference type="InterPro" id="IPR036388">
    <property type="entry name" value="WH-like_DNA-bd_sf"/>
</dbReference>
<name>A0A366H604_9BACT</name>
<dbReference type="Proteomes" id="UP000253426">
    <property type="component" value="Unassembled WGS sequence"/>
</dbReference>
<dbReference type="InterPro" id="IPR013325">
    <property type="entry name" value="RNA_pol_sigma_r2"/>
</dbReference>
<protein>
    <submittedName>
        <fullName evidence="6">RNA polymerase sigma-70 factor (ECF subfamily)</fullName>
    </submittedName>
</protein>
<dbReference type="InterPro" id="IPR014331">
    <property type="entry name" value="RNA_pol_sigma70_ECF_RHOBA"/>
</dbReference>
<dbReference type="NCBIfam" id="TIGR02989">
    <property type="entry name" value="Sig-70_gvs1"/>
    <property type="match status" value="1"/>
</dbReference>
<evidence type="ECO:0000256" key="3">
    <source>
        <dbReference type="ARBA" id="ARBA00023082"/>
    </source>
</evidence>
<evidence type="ECO:0000313" key="6">
    <source>
        <dbReference type="EMBL" id="RBP37362.1"/>
    </source>
</evidence>
<keyword evidence="7" id="KW-1185">Reference proteome</keyword>
<dbReference type="Gene3D" id="1.10.10.10">
    <property type="entry name" value="Winged helix-like DNA-binding domain superfamily/Winged helix DNA-binding domain"/>
    <property type="match status" value="1"/>
</dbReference>
<dbReference type="SUPFAM" id="SSF88946">
    <property type="entry name" value="Sigma2 domain of RNA polymerase sigma factors"/>
    <property type="match status" value="1"/>
</dbReference>
<evidence type="ECO:0000256" key="2">
    <source>
        <dbReference type="ARBA" id="ARBA00023015"/>
    </source>
</evidence>
<dbReference type="RefSeq" id="WP_113961587.1">
    <property type="nucleotide sequence ID" value="NZ_QNRR01000014.1"/>
</dbReference>
<dbReference type="InterPro" id="IPR013324">
    <property type="entry name" value="RNA_pol_sigma_r3/r4-like"/>
</dbReference>
<feature type="domain" description="RNA polymerase sigma-70 region 2" evidence="5">
    <location>
        <begin position="19"/>
        <end position="82"/>
    </location>
</feature>
<evidence type="ECO:0000256" key="1">
    <source>
        <dbReference type="ARBA" id="ARBA00010641"/>
    </source>
</evidence>
<dbReference type="InterPro" id="IPR014284">
    <property type="entry name" value="RNA_pol_sigma-70_dom"/>
</dbReference>
<proteinExistence type="inferred from homology"/>
<dbReference type="AlphaFoldDB" id="A0A366H604"/>
<dbReference type="NCBIfam" id="TIGR02937">
    <property type="entry name" value="sigma70-ECF"/>
    <property type="match status" value="1"/>
</dbReference>
<keyword evidence="2" id="KW-0805">Transcription regulation</keyword>
<comment type="caution">
    <text evidence="6">The sequence shown here is derived from an EMBL/GenBank/DDBJ whole genome shotgun (WGS) entry which is preliminary data.</text>
</comment>
<dbReference type="GO" id="GO:0016987">
    <property type="term" value="F:sigma factor activity"/>
    <property type="evidence" value="ECO:0007669"/>
    <property type="project" value="UniProtKB-KW"/>
</dbReference>
<accession>A0A366H604</accession>
<dbReference type="EMBL" id="QNRR01000014">
    <property type="protein sequence ID" value="RBP37362.1"/>
    <property type="molecule type" value="Genomic_DNA"/>
</dbReference>
<dbReference type="PANTHER" id="PTHR43133:SF51">
    <property type="entry name" value="RNA POLYMERASE SIGMA FACTOR"/>
    <property type="match status" value="1"/>
</dbReference>
<evidence type="ECO:0000256" key="4">
    <source>
        <dbReference type="ARBA" id="ARBA00023163"/>
    </source>
</evidence>
<evidence type="ECO:0000259" key="5">
    <source>
        <dbReference type="Pfam" id="PF04542"/>
    </source>
</evidence>
<keyword evidence="4" id="KW-0804">Transcription</keyword>
<dbReference type="SUPFAM" id="SSF88659">
    <property type="entry name" value="Sigma3 and sigma4 domains of RNA polymerase sigma factors"/>
    <property type="match status" value="1"/>
</dbReference>
<reference evidence="6 7" key="1">
    <citation type="submission" date="2018-06" db="EMBL/GenBank/DDBJ databases">
        <title>Genomic Encyclopedia of Type Strains, Phase IV (KMG-IV): sequencing the most valuable type-strain genomes for metagenomic binning, comparative biology and taxonomic classification.</title>
        <authorList>
            <person name="Goeker M."/>
        </authorList>
    </citation>
    <scope>NUCLEOTIDE SEQUENCE [LARGE SCALE GENOMIC DNA]</scope>
    <source>
        <strain evidence="6 7">DSM 25532</strain>
    </source>
</reference>